<dbReference type="Pfam" id="PF11457">
    <property type="entry name" value="DUF3021"/>
    <property type="match status" value="1"/>
</dbReference>
<dbReference type="STRING" id="263852.SAMN02745116_01547"/>
<evidence type="ECO:0000256" key="1">
    <source>
        <dbReference type="SAM" id="Phobius"/>
    </source>
</evidence>
<protein>
    <recommendedName>
        <fullName evidence="4">DUF3021 domain-containing protein</fullName>
    </recommendedName>
</protein>
<reference evidence="3" key="1">
    <citation type="submission" date="2017-02" db="EMBL/GenBank/DDBJ databases">
        <authorList>
            <person name="Varghese N."/>
            <person name="Submissions S."/>
        </authorList>
    </citation>
    <scope>NUCLEOTIDE SEQUENCE [LARGE SCALE GENOMIC DNA]</scope>
    <source>
        <strain evidence="3">ATCC BAA-1030</strain>
    </source>
</reference>
<evidence type="ECO:0000313" key="2">
    <source>
        <dbReference type="EMBL" id="SJZ83174.1"/>
    </source>
</evidence>
<dbReference type="InterPro" id="IPR021560">
    <property type="entry name" value="DUF3021"/>
</dbReference>
<dbReference type="EMBL" id="FUXI01000017">
    <property type="protein sequence ID" value="SJZ83174.1"/>
    <property type="molecule type" value="Genomic_DNA"/>
</dbReference>
<keyword evidence="1" id="KW-0812">Transmembrane</keyword>
<dbReference type="Proteomes" id="UP000190328">
    <property type="component" value="Unassembled WGS sequence"/>
</dbReference>
<keyword evidence="1" id="KW-0472">Membrane</keyword>
<keyword evidence="1" id="KW-1133">Transmembrane helix</keyword>
<dbReference type="AlphaFoldDB" id="A0A1T4NVA2"/>
<feature type="transmembrane region" description="Helical" evidence="1">
    <location>
        <begin position="85"/>
        <end position="111"/>
    </location>
</feature>
<feature type="transmembrane region" description="Helical" evidence="1">
    <location>
        <begin position="63"/>
        <end position="79"/>
    </location>
</feature>
<name>A0A1T4NVA2_9ENTE</name>
<feature type="transmembrane region" description="Helical" evidence="1">
    <location>
        <begin position="7"/>
        <end position="28"/>
    </location>
</feature>
<sequence>MKTVVKLLYLGISLGSILFTLSALVFSLEARGFAFAYLLLSLFIALASAIYEVEKLTLLTQTLFHLGVSYIAYLAIAFYCKWIPMNFVIVLTSTIFFLILFFIIWFVMYLYKKRKIERINQKLS</sequence>
<gene>
    <name evidence="2" type="ORF">SAMN02745116_01547</name>
</gene>
<dbReference type="OrthoDB" id="2194178at2"/>
<organism evidence="2 3">
    <name type="scientific">Pilibacter termitis</name>
    <dbReference type="NCBI Taxonomy" id="263852"/>
    <lineage>
        <taxon>Bacteria</taxon>
        <taxon>Bacillati</taxon>
        <taxon>Bacillota</taxon>
        <taxon>Bacilli</taxon>
        <taxon>Lactobacillales</taxon>
        <taxon>Enterococcaceae</taxon>
        <taxon>Pilibacter</taxon>
    </lineage>
</organism>
<accession>A0A1T4NVA2</accession>
<dbReference type="RefSeq" id="WP_078807482.1">
    <property type="nucleotide sequence ID" value="NZ_FUXI01000017.1"/>
</dbReference>
<feature type="transmembrane region" description="Helical" evidence="1">
    <location>
        <begin position="34"/>
        <end position="51"/>
    </location>
</feature>
<evidence type="ECO:0000313" key="3">
    <source>
        <dbReference type="Proteomes" id="UP000190328"/>
    </source>
</evidence>
<keyword evidence="3" id="KW-1185">Reference proteome</keyword>
<evidence type="ECO:0008006" key="4">
    <source>
        <dbReference type="Google" id="ProtNLM"/>
    </source>
</evidence>
<proteinExistence type="predicted"/>